<reference evidence="2" key="1">
    <citation type="submission" date="2022-03" db="EMBL/GenBank/DDBJ databases">
        <title>Genomic analyses of argali, domestic sheep and their hybrids provide insights into chromosomal evolution, heterosis and genetic basis of agronomic traits.</title>
        <authorList>
            <person name="Li M."/>
        </authorList>
    </citation>
    <scope>NUCLEOTIDE SEQUENCE</scope>
    <source>
        <strain evidence="2">CAU-MHL-2022a</strain>
        <tissue evidence="2">Skin</tissue>
    </source>
</reference>
<feature type="region of interest" description="Disordered" evidence="1">
    <location>
        <begin position="343"/>
        <end position="392"/>
    </location>
</feature>
<feature type="compositionally biased region" description="Polar residues" evidence="1">
    <location>
        <begin position="302"/>
        <end position="313"/>
    </location>
</feature>
<comment type="caution">
    <text evidence="2">The sequence shown here is derived from an EMBL/GenBank/DDBJ whole genome shotgun (WGS) entry which is preliminary data.</text>
</comment>
<organism evidence="2 3">
    <name type="scientific">Ovis ammon polii</name>
    <dbReference type="NCBI Taxonomy" id="230172"/>
    <lineage>
        <taxon>Eukaryota</taxon>
        <taxon>Metazoa</taxon>
        <taxon>Chordata</taxon>
        <taxon>Craniata</taxon>
        <taxon>Vertebrata</taxon>
        <taxon>Euteleostomi</taxon>
        <taxon>Mammalia</taxon>
        <taxon>Eutheria</taxon>
        <taxon>Laurasiatheria</taxon>
        <taxon>Artiodactyla</taxon>
        <taxon>Ruminantia</taxon>
        <taxon>Pecora</taxon>
        <taxon>Bovidae</taxon>
        <taxon>Caprinae</taxon>
        <taxon>Ovis</taxon>
    </lineage>
</organism>
<feature type="region of interest" description="Disordered" evidence="1">
    <location>
        <begin position="278"/>
        <end position="328"/>
    </location>
</feature>
<gene>
    <name evidence="2" type="ORF">MG293_002215</name>
</gene>
<proteinExistence type="predicted"/>
<keyword evidence="3" id="KW-1185">Reference proteome</keyword>
<dbReference type="EMBL" id="JAKZEL010000001">
    <property type="protein sequence ID" value="KAI4549885.1"/>
    <property type="molecule type" value="Genomic_DNA"/>
</dbReference>
<feature type="region of interest" description="Disordered" evidence="1">
    <location>
        <begin position="151"/>
        <end position="174"/>
    </location>
</feature>
<dbReference type="Proteomes" id="UP001214576">
    <property type="component" value="Unassembled WGS sequence"/>
</dbReference>
<dbReference type="AlphaFoldDB" id="A0AAD4URY7"/>
<name>A0AAD4URY7_OVIAM</name>
<protein>
    <submittedName>
        <fullName evidence="2">Uncharacterized protein</fullName>
    </submittedName>
</protein>
<feature type="compositionally biased region" description="Basic and acidic residues" evidence="1">
    <location>
        <begin position="380"/>
        <end position="392"/>
    </location>
</feature>
<evidence type="ECO:0000256" key="1">
    <source>
        <dbReference type="SAM" id="MobiDB-lite"/>
    </source>
</evidence>
<evidence type="ECO:0000313" key="2">
    <source>
        <dbReference type="EMBL" id="KAI4549885.1"/>
    </source>
</evidence>
<accession>A0AAD4URY7</accession>
<feature type="compositionally biased region" description="Polar residues" evidence="1">
    <location>
        <begin position="151"/>
        <end position="160"/>
    </location>
</feature>
<evidence type="ECO:0000313" key="3">
    <source>
        <dbReference type="Proteomes" id="UP001214576"/>
    </source>
</evidence>
<sequence>MLVNNLKEEEEANAVLISRPRNPGSIGQDMPDLPPSVTSSQTRAEHVLDTVVHQAPLTMEFPRQEYWGRKRTYVYLWLIHVDVCQKPTQYSEKAMAPHSSTLAWKIPWMEDPGDLPRDQTLDSCISCIGRKNTEATSEDPKQILEPACLQTGQRNEQVSRTPPPRAAERAHLARPGTTLTAQHALSSGELCTCPQPVQAPGSRLLISADKCMEPVRDSAPAAGGEGALVCFSLSPTPDGGDAWTWGLPSGAQSGALPMSGPEHPYRLNDRMSECIFKTQTSSKLQRKRSRTASGVSKDPQESRNFQAARTGSQARPPPQQGWGASCSESWSHPCSQMAALAPLKQNRWGGRGQGDRSSPESRALGGLHGLDARGPCHCRGLHDDRGAETPGL</sequence>